<keyword evidence="8" id="KW-0540">Nuclease</keyword>
<dbReference type="EMBL" id="PDKU01000010">
    <property type="protein sequence ID" value="PPI86257.1"/>
    <property type="molecule type" value="Genomic_DNA"/>
</dbReference>
<dbReference type="SMART" id="SM00155">
    <property type="entry name" value="PLDc"/>
    <property type="match status" value="1"/>
</dbReference>
<evidence type="ECO:0000313" key="9">
    <source>
        <dbReference type="Proteomes" id="UP000296144"/>
    </source>
</evidence>
<dbReference type="GO" id="GO:0016891">
    <property type="term" value="F:RNA endonuclease activity producing 5'-phosphomonoesters, hydrolytic mechanism"/>
    <property type="evidence" value="ECO:0007669"/>
    <property type="project" value="TreeGrafter"/>
</dbReference>
<dbReference type="Pfam" id="PF13091">
    <property type="entry name" value="PLDc_2"/>
    <property type="match status" value="1"/>
</dbReference>
<dbReference type="InterPro" id="IPR025202">
    <property type="entry name" value="PLD-like_dom"/>
</dbReference>
<accession>A0A2P5SV91</accession>
<keyword evidence="6" id="KW-0443">Lipid metabolism</keyword>
<gene>
    <name evidence="8" type="ORF">CRV10_03665</name>
</gene>
<dbReference type="PANTHER" id="PTHR43856">
    <property type="entry name" value="CARDIOLIPIN HYDROLASE"/>
    <property type="match status" value="1"/>
</dbReference>
<dbReference type="GO" id="GO:0016042">
    <property type="term" value="P:lipid catabolic process"/>
    <property type="evidence" value="ECO:0007669"/>
    <property type="project" value="UniProtKB-KW"/>
</dbReference>
<dbReference type="EC" id="3.1.4.4" evidence="3"/>
<evidence type="ECO:0000256" key="1">
    <source>
        <dbReference type="ARBA" id="ARBA00000798"/>
    </source>
</evidence>
<dbReference type="CDD" id="cd09170">
    <property type="entry name" value="PLDc_Nuc"/>
    <property type="match status" value="1"/>
</dbReference>
<dbReference type="GO" id="GO:0004630">
    <property type="term" value="F:phospholipase D activity"/>
    <property type="evidence" value="ECO:0007669"/>
    <property type="project" value="UniProtKB-EC"/>
</dbReference>
<dbReference type="AlphaFoldDB" id="A0A2P5SV91"/>
<keyword evidence="9" id="KW-1185">Reference proteome</keyword>
<dbReference type="PANTHER" id="PTHR43856:SF1">
    <property type="entry name" value="MITOCHONDRIAL CARDIOLIPIN HYDROLASE"/>
    <property type="match status" value="1"/>
</dbReference>
<dbReference type="InterPro" id="IPR001736">
    <property type="entry name" value="PLipase_D/transphosphatidylase"/>
</dbReference>
<comment type="catalytic activity">
    <reaction evidence="1">
        <text>a 1,2-diacyl-sn-glycero-3-phosphocholine + H2O = a 1,2-diacyl-sn-glycero-3-phosphate + choline + H(+)</text>
        <dbReference type="Rhea" id="RHEA:14445"/>
        <dbReference type="ChEBI" id="CHEBI:15354"/>
        <dbReference type="ChEBI" id="CHEBI:15377"/>
        <dbReference type="ChEBI" id="CHEBI:15378"/>
        <dbReference type="ChEBI" id="CHEBI:57643"/>
        <dbReference type="ChEBI" id="CHEBI:58608"/>
        <dbReference type="EC" id="3.1.4.4"/>
    </reaction>
</comment>
<keyword evidence="5" id="KW-0442">Lipid degradation</keyword>
<dbReference type="SUPFAM" id="SSF56024">
    <property type="entry name" value="Phospholipase D/nuclease"/>
    <property type="match status" value="1"/>
</dbReference>
<comment type="caution">
    <text evidence="8">The sequence shown here is derived from an EMBL/GenBank/DDBJ whole genome shotgun (WGS) entry which is preliminary data.</text>
</comment>
<dbReference type="OrthoDB" id="5294698at2"/>
<keyword evidence="4" id="KW-0378">Hydrolase</keyword>
<evidence type="ECO:0000256" key="2">
    <source>
        <dbReference type="ARBA" id="ARBA00008664"/>
    </source>
</evidence>
<dbReference type="Proteomes" id="UP000296144">
    <property type="component" value="Plasmid pSOE2"/>
</dbReference>
<evidence type="ECO:0000256" key="4">
    <source>
        <dbReference type="ARBA" id="ARBA00022801"/>
    </source>
</evidence>
<comment type="similarity">
    <text evidence="2">Belongs to the phospholipase D family.</text>
</comment>
<dbReference type="GO" id="GO:0006793">
    <property type="term" value="P:phosphorus metabolic process"/>
    <property type="evidence" value="ECO:0007669"/>
    <property type="project" value="UniProtKB-ARBA"/>
</dbReference>
<evidence type="ECO:0000256" key="5">
    <source>
        <dbReference type="ARBA" id="ARBA00022963"/>
    </source>
</evidence>
<evidence type="ECO:0000259" key="7">
    <source>
        <dbReference type="PROSITE" id="PS50035"/>
    </source>
</evidence>
<name>A0A2P5SV91_9GAMM</name>
<evidence type="ECO:0000313" key="8">
    <source>
        <dbReference type="EMBL" id="PPI86257.1"/>
    </source>
</evidence>
<dbReference type="RefSeq" id="WP_136129797.1">
    <property type="nucleotide sequence ID" value="NZ_CM009566.1"/>
</dbReference>
<dbReference type="Gene3D" id="3.30.870.10">
    <property type="entry name" value="Endonuclease Chain A"/>
    <property type="match status" value="1"/>
</dbReference>
<feature type="domain" description="PLD phosphodiesterase" evidence="7">
    <location>
        <begin position="113"/>
        <end position="140"/>
    </location>
</feature>
<protein>
    <recommendedName>
        <fullName evidence="3">phospholipase D</fullName>
        <ecNumber evidence="3">3.1.4.4</ecNumber>
    </recommendedName>
</protein>
<keyword evidence="8" id="KW-0614">Plasmid</keyword>
<dbReference type="InterPro" id="IPR051406">
    <property type="entry name" value="PLD_domain"/>
</dbReference>
<proteinExistence type="inferred from homology"/>
<geneLocation type="plasmid" evidence="9">
    <name>psoe2</name>
</geneLocation>
<evidence type="ECO:0000256" key="3">
    <source>
        <dbReference type="ARBA" id="ARBA00012027"/>
    </source>
</evidence>
<keyword evidence="8" id="KW-0255">Endonuclease</keyword>
<dbReference type="PROSITE" id="PS50035">
    <property type="entry name" value="PLD"/>
    <property type="match status" value="1"/>
</dbReference>
<evidence type="ECO:0000256" key="6">
    <source>
        <dbReference type="ARBA" id="ARBA00023098"/>
    </source>
</evidence>
<organism evidence="8 9">
    <name type="scientific">Candidatus Pantoea edessiphila</name>
    <dbReference type="NCBI Taxonomy" id="2044610"/>
    <lineage>
        <taxon>Bacteria</taxon>
        <taxon>Pseudomonadati</taxon>
        <taxon>Pseudomonadota</taxon>
        <taxon>Gammaproteobacteria</taxon>
        <taxon>Enterobacterales</taxon>
        <taxon>Erwiniaceae</taxon>
        <taxon>Pantoea</taxon>
    </lineage>
</organism>
<sequence>MIYRKLNTAIFSILVVISISVIAQVHDCNDIEIGFSPGNTASKIILKAIKKSKESIFIAAYSFTSKPIALALVEAHKKGVNVRLVVDKKSNTGRYTAVTYLVNHRIPVMLNDKYSIMHNKFMIFDQKSVETGSFNYTQAATLRNAENVVYIKNRIDIAQKYIREFDRLWDEGKHATPSY</sequence>
<reference evidence="8 9" key="1">
    <citation type="journal article" date="2018" name="Genome Biol. Evol.">
        <title>Cladogenesis and Genomic Streamlining in Extracellular Endosymbionts of Tropical Stink Bugs.</title>
        <authorList>
            <person name="Otero-Bravo A."/>
            <person name="Goffredi S."/>
            <person name="Sabree Z.L."/>
        </authorList>
    </citation>
    <scope>NUCLEOTIDE SEQUENCE [LARGE SCALE GENOMIC DNA]</scope>
    <source>
        <strain evidence="8 9">SoEL</strain>
        <plasmid evidence="8">pSOE2</plasmid>
    </source>
</reference>